<dbReference type="AlphaFoldDB" id="A6DHX7"/>
<protein>
    <recommendedName>
        <fullName evidence="1">Heme NO-binding domain-containing protein</fullName>
    </recommendedName>
</protein>
<sequence length="178" mass="20086">MYGLIGVGIKKLVEIELGSSAWDRISQRADFSERDFIKTDCYDDSMIFKLVHEISNELGVSVADVLIKFGHYWVDFAISEGYGNAYKLGGTSFVDFLKNLNKLHMYVASSFPKLQPPHFQVVNDTGEELDLIYRSARSDLEPMVIGLIEALGIKFNKKISITVLSKDAEKTIFKTIYS</sequence>
<dbReference type="RefSeq" id="WP_007277512.1">
    <property type="nucleotide sequence ID" value="NZ_ABCK01000004.1"/>
</dbReference>
<dbReference type="PANTHER" id="PTHR45655">
    <property type="entry name" value="GUANYLATE CYCLASE SOLUBLE SUBUNIT BETA-2"/>
    <property type="match status" value="1"/>
</dbReference>
<dbReference type="GO" id="GO:0020037">
    <property type="term" value="F:heme binding"/>
    <property type="evidence" value="ECO:0007669"/>
    <property type="project" value="InterPro"/>
</dbReference>
<evidence type="ECO:0000313" key="3">
    <source>
        <dbReference type="Proteomes" id="UP000004947"/>
    </source>
</evidence>
<proteinExistence type="predicted"/>
<dbReference type="InterPro" id="IPR011644">
    <property type="entry name" value="Heme_NO-bd"/>
</dbReference>
<dbReference type="eggNOG" id="COG1060">
    <property type="taxonomic scope" value="Bacteria"/>
</dbReference>
<dbReference type="EMBL" id="ABCK01000004">
    <property type="protein sequence ID" value="EDM28631.1"/>
    <property type="molecule type" value="Genomic_DNA"/>
</dbReference>
<dbReference type="SUPFAM" id="SSF111126">
    <property type="entry name" value="Ligand-binding domain in the NO signalling and Golgi transport"/>
    <property type="match status" value="1"/>
</dbReference>
<dbReference type="Proteomes" id="UP000004947">
    <property type="component" value="Unassembled WGS sequence"/>
</dbReference>
<reference evidence="2 3" key="1">
    <citation type="journal article" date="2010" name="J. Bacteriol.">
        <title>Genome sequence of Lentisphaera araneosa HTCC2155T, the type species of the order Lentisphaerales in the phylum Lentisphaerae.</title>
        <authorList>
            <person name="Thrash J.C."/>
            <person name="Cho J.C."/>
            <person name="Vergin K.L."/>
            <person name="Morris R.M."/>
            <person name="Giovannoni S.J."/>
        </authorList>
    </citation>
    <scope>NUCLEOTIDE SEQUENCE [LARGE SCALE GENOMIC DNA]</scope>
    <source>
        <strain evidence="2 3">HTCC2155</strain>
    </source>
</reference>
<dbReference type="Gene3D" id="3.90.1520.10">
    <property type="entry name" value="H-NOX domain"/>
    <property type="match status" value="1"/>
</dbReference>
<dbReference type="STRING" id="313628.LNTAR_08679"/>
<evidence type="ECO:0000313" key="2">
    <source>
        <dbReference type="EMBL" id="EDM28631.1"/>
    </source>
</evidence>
<evidence type="ECO:0000259" key="1">
    <source>
        <dbReference type="Pfam" id="PF07700"/>
    </source>
</evidence>
<organism evidence="2 3">
    <name type="scientific">Lentisphaera araneosa HTCC2155</name>
    <dbReference type="NCBI Taxonomy" id="313628"/>
    <lineage>
        <taxon>Bacteria</taxon>
        <taxon>Pseudomonadati</taxon>
        <taxon>Lentisphaerota</taxon>
        <taxon>Lentisphaeria</taxon>
        <taxon>Lentisphaerales</taxon>
        <taxon>Lentisphaeraceae</taxon>
        <taxon>Lentisphaera</taxon>
    </lineage>
</organism>
<name>A6DHX7_9BACT</name>
<dbReference type="InterPro" id="IPR024096">
    <property type="entry name" value="NO_sig/Golgi_transp_ligand-bd"/>
</dbReference>
<comment type="caution">
    <text evidence="2">The sequence shown here is derived from an EMBL/GenBank/DDBJ whole genome shotgun (WGS) entry which is preliminary data.</text>
</comment>
<keyword evidence="3" id="KW-1185">Reference proteome</keyword>
<accession>A6DHX7</accession>
<dbReference type="InterPro" id="IPR038158">
    <property type="entry name" value="H-NOX_domain_sf"/>
</dbReference>
<feature type="domain" description="Heme NO-binding" evidence="1">
    <location>
        <begin position="2"/>
        <end position="163"/>
    </location>
</feature>
<dbReference type="Pfam" id="PF07700">
    <property type="entry name" value="HNOB"/>
    <property type="match status" value="1"/>
</dbReference>
<gene>
    <name evidence="2" type="ORF">LNTAR_08679</name>
</gene>
<dbReference type="PANTHER" id="PTHR45655:SF13">
    <property type="entry name" value="SOLUBLE GUANYLATE CYCLASE GCY-32-RELATED"/>
    <property type="match status" value="1"/>
</dbReference>
<dbReference type="OrthoDB" id="7266652at2"/>